<dbReference type="GO" id="GO:0032266">
    <property type="term" value="F:phosphatidylinositol-3-phosphate binding"/>
    <property type="evidence" value="ECO:0007669"/>
    <property type="project" value="UniProtKB-ARBA"/>
</dbReference>
<evidence type="ECO:0000313" key="7">
    <source>
        <dbReference type="EMBL" id="CDO93310.1"/>
    </source>
</evidence>
<dbReference type="GO" id="GO:0008270">
    <property type="term" value="F:zinc ion binding"/>
    <property type="evidence" value="ECO:0007669"/>
    <property type="project" value="UniProtKB-KW"/>
</dbReference>
<dbReference type="InterPro" id="IPR013083">
    <property type="entry name" value="Znf_RING/FYVE/PHD"/>
</dbReference>
<dbReference type="CDD" id="cd15760">
    <property type="entry name" value="FYVE_scVPS27p_like"/>
    <property type="match status" value="1"/>
</dbReference>
<evidence type="ECO:0000256" key="2">
    <source>
        <dbReference type="ARBA" id="ARBA00022771"/>
    </source>
</evidence>
<feature type="domain" description="FYVE-type" evidence="6">
    <location>
        <begin position="448"/>
        <end position="516"/>
    </location>
</feature>
<evidence type="ECO:0000256" key="5">
    <source>
        <dbReference type="SAM" id="MobiDB-lite"/>
    </source>
</evidence>
<organism evidence="7 8">
    <name type="scientific">Kluyveromyces dobzhanskii CBS 2104</name>
    <dbReference type="NCBI Taxonomy" id="1427455"/>
    <lineage>
        <taxon>Eukaryota</taxon>
        <taxon>Fungi</taxon>
        <taxon>Dikarya</taxon>
        <taxon>Ascomycota</taxon>
        <taxon>Saccharomycotina</taxon>
        <taxon>Saccharomycetes</taxon>
        <taxon>Saccharomycetales</taxon>
        <taxon>Saccharomycetaceae</taxon>
        <taxon>Kluyveromyces</taxon>
    </lineage>
</organism>
<feature type="region of interest" description="Disordered" evidence="5">
    <location>
        <begin position="241"/>
        <end position="261"/>
    </location>
</feature>
<evidence type="ECO:0000259" key="6">
    <source>
        <dbReference type="PROSITE" id="PS50178"/>
    </source>
</evidence>
<dbReference type="InterPro" id="IPR011011">
    <property type="entry name" value="Znf_FYVE_PHD"/>
</dbReference>
<dbReference type="Gene3D" id="3.30.40.10">
    <property type="entry name" value="Zinc/RING finger domain, C3HC4 (zinc finger)"/>
    <property type="match status" value="1"/>
</dbReference>
<protein>
    <submittedName>
        <fullName evidence="7">WGS project CCBQ000000000 data, contig 00009</fullName>
    </submittedName>
</protein>
<accession>A0A0A8L5C5</accession>
<feature type="compositionally biased region" description="Polar residues" evidence="5">
    <location>
        <begin position="241"/>
        <end position="259"/>
    </location>
</feature>
<feature type="compositionally biased region" description="Basic and acidic residues" evidence="5">
    <location>
        <begin position="142"/>
        <end position="154"/>
    </location>
</feature>
<dbReference type="AlphaFoldDB" id="A0A0A8L5C5"/>
<name>A0A0A8L5C5_9SACH</name>
<keyword evidence="8" id="KW-1185">Reference proteome</keyword>
<sequence>MPAVGNGSRNGSETSIVSMKSTITFEKQKVAPRTRTMSVQSVLSSFSLRSMLNTRDHGGSQQVNCDEEECTNTMHNHNQNNGNNNSVATTFVNPTQQIQSPAMVSTMVKKRNVVAGKNKQSFLSDLPMAEPRSRIGQQLPFTDDKRKSARDLRKTSSFSSDISRTDSNPNPGAKTKRSSCGSADATSDSTATTENNFENASSGNTSPTDSSRDSESEEDDISKQNKLTTDALRKLSLLQQSKGHVSKSLQTTPLTSSENLVDPKEPLTQLQFGGKNVILDTATTIRKNSVANESSKDQNEARKQSLEIISQPIAAPRMNSTSHDFVEAKGICANSTNSSNSKRLLQQINEPKKPMYVPAVLRDISETNITIDSMKAHSPTPSDVTQTTLQAVPSKRSNTSNTSYARSINSTTSSIVSSYRNKIQTWLYNDRDTQPQLIYPTKEHWIADSKRHSCKYCHKIFTFWERKHHCRHCGDIFCQLHVRHWLYLNPCAKFIIGSGGVGVLSKICDGCLDEYDNLVKAGPTRDRMDLQQQQQQPPSSSTSSNSSFSSDRVRVDHGNENEDNAAPLPNLSKGASGRNIDEALAGTESSVNQRQHLENIVGSVPADWSWSSF</sequence>
<dbReference type="OrthoDB" id="10018316at2759"/>
<dbReference type="Proteomes" id="UP000031516">
    <property type="component" value="Unassembled WGS sequence"/>
</dbReference>
<proteinExistence type="predicted"/>
<comment type="caution">
    <text evidence="7">The sequence shown here is derived from an EMBL/GenBank/DDBJ whole genome shotgun (WGS) entry which is preliminary data.</text>
</comment>
<dbReference type="PROSITE" id="PS50178">
    <property type="entry name" value="ZF_FYVE"/>
    <property type="match status" value="1"/>
</dbReference>
<keyword evidence="2 4" id="KW-0863">Zinc-finger</keyword>
<evidence type="ECO:0000256" key="3">
    <source>
        <dbReference type="ARBA" id="ARBA00022833"/>
    </source>
</evidence>
<feature type="compositionally biased region" description="Low complexity" evidence="5">
    <location>
        <begin position="531"/>
        <end position="550"/>
    </location>
</feature>
<gene>
    <name evidence="7" type="ORF">KLDO_g1611</name>
</gene>
<evidence type="ECO:0000256" key="1">
    <source>
        <dbReference type="ARBA" id="ARBA00022723"/>
    </source>
</evidence>
<keyword evidence="1" id="KW-0479">Metal-binding</keyword>
<dbReference type="PANTHER" id="PTHR45748">
    <property type="entry name" value="1-PHOSPHATIDYLINOSITOL 3-PHOSPHATE 5-KINASE-RELATED"/>
    <property type="match status" value="1"/>
</dbReference>
<dbReference type="EMBL" id="CCBQ010000022">
    <property type="protein sequence ID" value="CDO93310.1"/>
    <property type="molecule type" value="Genomic_DNA"/>
</dbReference>
<feature type="compositionally biased region" description="Low complexity" evidence="5">
    <location>
        <begin position="182"/>
        <end position="193"/>
    </location>
</feature>
<feature type="compositionally biased region" description="Polar residues" evidence="5">
    <location>
        <begin position="379"/>
        <end position="404"/>
    </location>
</feature>
<reference evidence="7 8" key="1">
    <citation type="submission" date="2014-03" db="EMBL/GenBank/DDBJ databases">
        <title>The genome of Kluyveromyces dobzhanskii.</title>
        <authorList>
            <person name="Nystedt B."/>
            <person name="Astrom S."/>
        </authorList>
    </citation>
    <scope>NUCLEOTIDE SEQUENCE [LARGE SCALE GENOMIC DNA]</scope>
    <source>
        <strain evidence="7 8">CBS 2104</strain>
    </source>
</reference>
<dbReference type="InterPro" id="IPR000306">
    <property type="entry name" value="Znf_FYVE"/>
</dbReference>
<feature type="compositionally biased region" description="Polar residues" evidence="5">
    <location>
        <begin position="194"/>
        <end position="208"/>
    </location>
</feature>
<feature type="region of interest" description="Disordered" evidence="5">
    <location>
        <begin position="374"/>
        <end position="404"/>
    </location>
</feature>
<keyword evidence="3" id="KW-0862">Zinc</keyword>
<dbReference type="GO" id="GO:0098588">
    <property type="term" value="C:bounding membrane of organelle"/>
    <property type="evidence" value="ECO:0007669"/>
    <property type="project" value="UniProtKB-ARBA"/>
</dbReference>
<dbReference type="SMART" id="SM00064">
    <property type="entry name" value="FYVE"/>
    <property type="match status" value="1"/>
</dbReference>
<dbReference type="Pfam" id="PF01363">
    <property type="entry name" value="FYVE"/>
    <property type="match status" value="1"/>
</dbReference>
<dbReference type="SUPFAM" id="SSF57903">
    <property type="entry name" value="FYVE/PHD zinc finger"/>
    <property type="match status" value="1"/>
</dbReference>
<feature type="compositionally biased region" description="Basic and acidic residues" evidence="5">
    <location>
        <begin position="551"/>
        <end position="560"/>
    </location>
</feature>
<evidence type="ECO:0000256" key="4">
    <source>
        <dbReference type="PROSITE-ProRule" id="PRU00091"/>
    </source>
</evidence>
<feature type="region of interest" description="Disordered" evidence="5">
    <location>
        <begin position="526"/>
        <end position="591"/>
    </location>
</feature>
<feature type="compositionally biased region" description="Low complexity" evidence="5">
    <location>
        <begin position="155"/>
        <end position="167"/>
    </location>
</feature>
<evidence type="ECO:0000313" key="8">
    <source>
        <dbReference type="Proteomes" id="UP000031516"/>
    </source>
</evidence>
<feature type="region of interest" description="Disordered" evidence="5">
    <location>
        <begin position="124"/>
        <end position="227"/>
    </location>
</feature>
<dbReference type="InterPro" id="IPR017455">
    <property type="entry name" value="Znf_FYVE-rel"/>
</dbReference>